<keyword evidence="3" id="KW-1185">Reference proteome</keyword>
<protein>
    <submittedName>
        <fullName evidence="2">Uncharacterized protein</fullName>
    </submittedName>
</protein>
<proteinExistence type="predicted"/>
<gene>
    <name evidence="2" type="ORF">PA7_42130</name>
</gene>
<feature type="compositionally biased region" description="Polar residues" evidence="1">
    <location>
        <begin position="48"/>
        <end position="59"/>
    </location>
</feature>
<evidence type="ECO:0000256" key="1">
    <source>
        <dbReference type="SAM" id="MobiDB-lite"/>
    </source>
</evidence>
<dbReference type="RefSeq" id="WP_028930537.1">
    <property type="nucleotide sequence ID" value="NZ_AUII01000012.1"/>
</dbReference>
<dbReference type="Proteomes" id="UP000321328">
    <property type="component" value="Unassembled WGS sequence"/>
</dbReference>
<dbReference type="AlphaFoldDB" id="A0A511D6G1"/>
<name>A0A511D6G1_9PSEU</name>
<dbReference type="EMBL" id="BJVI01000068">
    <property type="protein sequence ID" value="GEL20376.1"/>
    <property type="molecule type" value="Genomic_DNA"/>
</dbReference>
<dbReference type="STRING" id="1123024.GCA_000423625_02817"/>
<evidence type="ECO:0000313" key="2">
    <source>
        <dbReference type="EMBL" id="GEL20376.1"/>
    </source>
</evidence>
<organism evidence="2 3">
    <name type="scientific">Pseudonocardia asaccharolytica DSM 44247 = NBRC 16224</name>
    <dbReference type="NCBI Taxonomy" id="1123024"/>
    <lineage>
        <taxon>Bacteria</taxon>
        <taxon>Bacillati</taxon>
        <taxon>Actinomycetota</taxon>
        <taxon>Actinomycetes</taxon>
        <taxon>Pseudonocardiales</taxon>
        <taxon>Pseudonocardiaceae</taxon>
        <taxon>Pseudonocardia</taxon>
    </lineage>
</organism>
<accession>A0A511D6G1</accession>
<comment type="caution">
    <text evidence="2">The sequence shown here is derived from an EMBL/GenBank/DDBJ whole genome shotgun (WGS) entry which is preliminary data.</text>
</comment>
<evidence type="ECO:0000313" key="3">
    <source>
        <dbReference type="Proteomes" id="UP000321328"/>
    </source>
</evidence>
<reference evidence="2 3" key="1">
    <citation type="submission" date="2019-07" db="EMBL/GenBank/DDBJ databases">
        <title>Whole genome shotgun sequence of Pseudonocardia asaccharolytica NBRC 16224.</title>
        <authorList>
            <person name="Hosoyama A."/>
            <person name="Uohara A."/>
            <person name="Ohji S."/>
            <person name="Ichikawa N."/>
        </authorList>
    </citation>
    <scope>NUCLEOTIDE SEQUENCE [LARGE SCALE GENOMIC DNA]</scope>
    <source>
        <strain evidence="2 3">NBRC 16224</strain>
    </source>
</reference>
<feature type="region of interest" description="Disordered" evidence="1">
    <location>
        <begin position="44"/>
        <end position="83"/>
    </location>
</feature>
<sequence length="83" mass="8544">MAGGRLWLVRARPITTLAPTPVAVSLATKLYVNLVMPEAAERVAAARGSTSSMDRQQGGVTVRAQSGERPAPARLTGGADDAA</sequence>